<feature type="transmembrane region" description="Helical" evidence="7">
    <location>
        <begin position="302"/>
        <end position="326"/>
    </location>
</feature>
<comment type="subcellular location">
    <subcellularLocation>
        <location evidence="1">Membrane</location>
        <topology evidence="1">Multi-pass membrane protein</topology>
    </subcellularLocation>
</comment>
<dbReference type="InterPro" id="IPR013833">
    <property type="entry name" value="Cyt_c_oxidase_su3_a-hlx"/>
</dbReference>
<dbReference type="PANTHER" id="PTHR11403">
    <property type="entry name" value="CYTOCHROME C OXIDASE SUBUNIT III"/>
    <property type="match status" value="1"/>
</dbReference>
<dbReference type="PANTHER" id="PTHR11403:SF6">
    <property type="entry name" value="NITRIC OXIDE REDUCTASE SUBUNIT E"/>
    <property type="match status" value="1"/>
</dbReference>
<dbReference type="InterPro" id="IPR024791">
    <property type="entry name" value="Cyt_c/ubiquinol_Oxase_su3"/>
</dbReference>
<name>A0A517ZFG6_9PLAN</name>
<dbReference type="Pfam" id="PF00510">
    <property type="entry name" value="COX3"/>
    <property type="match status" value="2"/>
</dbReference>
<keyword evidence="5 7" id="KW-0472">Membrane</keyword>
<dbReference type="KEGG" id="mri:Mal4_55440"/>
<feature type="transmembrane region" description="Helical" evidence="7">
    <location>
        <begin position="46"/>
        <end position="69"/>
    </location>
</feature>
<dbReference type="InterPro" id="IPR000298">
    <property type="entry name" value="Cyt_c_oxidase-like_su3"/>
</dbReference>
<dbReference type="AlphaFoldDB" id="A0A517ZFG6"/>
<dbReference type="Gene3D" id="1.20.120.80">
    <property type="entry name" value="Cytochrome c oxidase, subunit III, four-helix bundle"/>
    <property type="match status" value="2"/>
</dbReference>
<evidence type="ECO:0000256" key="1">
    <source>
        <dbReference type="ARBA" id="ARBA00004141"/>
    </source>
</evidence>
<feature type="region of interest" description="Disordered" evidence="6">
    <location>
        <begin position="1"/>
        <end position="23"/>
    </location>
</feature>
<dbReference type="GO" id="GO:0004129">
    <property type="term" value="F:cytochrome-c oxidase activity"/>
    <property type="evidence" value="ECO:0007669"/>
    <property type="project" value="InterPro"/>
</dbReference>
<feature type="transmembrane region" description="Helical" evidence="7">
    <location>
        <begin position="165"/>
        <end position="186"/>
    </location>
</feature>
<evidence type="ECO:0000256" key="7">
    <source>
        <dbReference type="SAM" id="Phobius"/>
    </source>
</evidence>
<evidence type="ECO:0000256" key="3">
    <source>
        <dbReference type="ARBA" id="ARBA00022692"/>
    </source>
</evidence>
<evidence type="ECO:0000256" key="4">
    <source>
        <dbReference type="ARBA" id="ARBA00022989"/>
    </source>
</evidence>
<feature type="transmembrane region" description="Helical" evidence="7">
    <location>
        <begin position="198"/>
        <end position="222"/>
    </location>
</feature>
<evidence type="ECO:0000313" key="9">
    <source>
        <dbReference type="EMBL" id="QDU41179.1"/>
    </source>
</evidence>
<evidence type="ECO:0000259" key="8">
    <source>
        <dbReference type="PROSITE" id="PS50253"/>
    </source>
</evidence>
<keyword evidence="4 7" id="KW-1133">Transmembrane helix</keyword>
<comment type="similarity">
    <text evidence="2">Belongs to the cytochrome c oxidase subunit 3 family.</text>
</comment>
<keyword evidence="10" id="KW-1185">Reference proteome</keyword>
<feature type="transmembrane region" description="Helical" evidence="7">
    <location>
        <begin position="89"/>
        <end position="110"/>
    </location>
</feature>
<keyword evidence="3 7" id="KW-0812">Transmembrane</keyword>
<feature type="compositionally biased region" description="Basic and acidic residues" evidence="6">
    <location>
        <begin position="13"/>
        <end position="23"/>
    </location>
</feature>
<organism evidence="9 10">
    <name type="scientific">Maioricimonas rarisocia</name>
    <dbReference type="NCBI Taxonomy" id="2528026"/>
    <lineage>
        <taxon>Bacteria</taxon>
        <taxon>Pseudomonadati</taxon>
        <taxon>Planctomycetota</taxon>
        <taxon>Planctomycetia</taxon>
        <taxon>Planctomycetales</taxon>
        <taxon>Planctomycetaceae</taxon>
        <taxon>Maioricimonas</taxon>
    </lineage>
</organism>
<gene>
    <name evidence="9" type="ORF">Mal4_55440</name>
</gene>
<sequence length="366" mass="39123">MSTTTAPSSEVAPSEHSDGGHDDHGHDPFLAHHFGSAKQQFDAGKFGMWLFLVTEILFFSGLFCAYAVYRSTHPEAFANADQYLDPMLGAANTAVLIFSSLTMAWAVRAAQLGQKQLLVRLLTITLSCASIFLGVKAVEYSHKWDLGILWASNFNPQAHAAHSPALLVLSIPAMITVVVTAILFGVGKSRKSEIMSKFWGCLLIAALAYFGGVGLGLTVPVIEGAITGEAAHASAEAGHHAAEGAHHAAAAEEAVEHAAGHATEHAAGDAVATTAAKSGSLEAAAIEQAAIDRTYTGIFFSIYYVMTGLHGFHILIGMGVIAWLLYRSLLGHFGPRYFGPVDFVGLYWHLVDLIWIYLFPLLYLIG</sequence>
<dbReference type="Proteomes" id="UP000320496">
    <property type="component" value="Chromosome"/>
</dbReference>
<dbReference type="SUPFAM" id="SSF81452">
    <property type="entry name" value="Cytochrome c oxidase subunit III-like"/>
    <property type="match status" value="2"/>
</dbReference>
<dbReference type="PROSITE" id="PS50253">
    <property type="entry name" value="COX3"/>
    <property type="match status" value="1"/>
</dbReference>
<feature type="transmembrane region" description="Helical" evidence="7">
    <location>
        <begin position="117"/>
        <end position="135"/>
    </location>
</feature>
<evidence type="ECO:0000256" key="2">
    <source>
        <dbReference type="ARBA" id="ARBA00010581"/>
    </source>
</evidence>
<dbReference type="GO" id="GO:0016020">
    <property type="term" value="C:membrane"/>
    <property type="evidence" value="ECO:0007669"/>
    <property type="project" value="UniProtKB-SubCell"/>
</dbReference>
<dbReference type="EMBL" id="CP036275">
    <property type="protein sequence ID" value="QDU41179.1"/>
    <property type="molecule type" value="Genomic_DNA"/>
</dbReference>
<feature type="domain" description="Heme-copper oxidase subunit III family profile" evidence="8">
    <location>
        <begin position="45"/>
        <end position="366"/>
    </location>
</feature>
<reference evidence="9 10" key="1">
    <citation type="submission" date="2019-02" db="EMBL/GenBank/DDBJ databases">
        <title>Deep-cultivation of Planctomycetes and their phenomic and genomic characterization uncovers novel biology.</title>
        <authorList>
            <person name="Wiegand S."/>
            <person name="Jogler M."/>
            <person name="Boedeker C."/>
            <person name="Pinto D."/>
            <person name="Vollmers J."/>
            <person name="Rivas-Marin E."/>
            <person name="Kohn T."/>
            <person name="Peeters S.H."/>
            <person name="Heuer A."/>
            <person name="Rast P."/>
            <person name="Oberbeckmann S."/>
            <person name="Bunk B."/>
            <person name="Jeske O."/>
            <person name="Meyerdierks A."/>
            <person name="Storesund J.E."/>
            <person name="Kallscheuer N."/>
            <person name="Luecker S."/>
            <person name="Lage O.M."/>
            <person name="Pohl T."/>
            <person name="Merkel B.J."/>
            <person name="Hornburger P."/>
            <person name="Mueller R.-W."/>
            <person name="Bruemmer F."/>
            <person name="Labrenz M."/>
            <person name="Spormann A.M."/>
            <person name="Op den Camp H."/>
            <person name="Overmann J."/>
            <person name="Amann R."/>
            <person name="Jetten M.S.M."/>
            <person name="Mascher T."/>
            <person name="Medema M.H."/>
            <person name="Devos D.P."/>
            <person name="Kaster A.-K."/>
            <person name="Ovreas L."/>
            <person name="Rohde M."/>
            <person name="Galperin M.Y."/>
            <person name="Jogler C."/>
        </authorList>
    </citation>
    <scope>NUCLEOTIDE SEQUENCE [LARGE SCALE GENOMIC DNA]</scope>
    <source>
        <strain evidence="9 10">Mal4</strain>
    </source>
</reference>
<evidence type="ECO:0000256" key="6">
    <source>
        <dbReference type="SAM" id="MobiDB-lite"/>
    </source>
</evidence>
<feature type="transmembrane region" description="Helical" evidence="7">
    <location>
        <begin position="346"/>
        <end position="365"/>
    </location>
</feature>
<proteinExistence type="inferred from homology"/>
<protein>
    <submittedName>
        <fullName evidence="9">Cytochrome o ubiquinol oxidase subunit III</fullName>
    </submittedName>
</protein>
<evidence type="ECO:0000313" key="10">
    <source>
        <dbReference type="Proteomes" id="UP000320496"/>
    </source>
</evidence>
<evidence type="ECO:0000256" key="5">
    <source>
        <dbReference type="ARBA" id="ARBA00023136"/>
    </source>
</evidence>
<dbReference type="InterPro" id="IPR035973">
    <property type="entry name" value="Cyt_c_oxidase_su3-like_sf"/>
</dbReference>
<dbReference type="RefSeq" id="WP_231746653.1">
    <property type="nucleotide sequence ID" value="NZ_CP036275.1"/>
</dbReference>
<dbReference type="GO" id="GO:0019646">
    <property type="term" value="P:aerobic electron transport chain"/>
    <property type="evidence" value="ECO:0007669"/>
    <property type="project" value="InterPro"/>
</dbReference>
<accession>A0A517ZFG6</accession>